<evidence type="ECO:0000259" key="4">
    <source>
        <dbReference type="Pfam" id="PF04073"/>
    </source>
</evidence>
<evidence type="ECO:0000256" key="2">
    <source>
        <dbReference type="ARBA" id="ARBA00022917"/>
    </source>
</evidence>
<dbReference type="NCBIfam" id="TIGR00011">
    <property type="entry name" value="YbaK_EbsC"/>
    <property type="match status" value="1"/>
</dbReference>
<dbReference type="InterPro" id="IPR004369">
    <property type="entry name" value="Prolyl-tRNA_editing_YbaK/EbsC"/>
</dbReference>
<evidence type="ECO:0000256" key="3">
    <source>
        <dbReference type="ARBA" id="ARBA00023239"/>
    </source>
</evidence>
<evidence type="ECO:0000256" key="1">
    <source>
        <dbReference type="ARBA" id="ARBA00009798"/>
    </source>
</evidence>
<dbReference type="SUPFAM" id="SSF55826">
    <property type="entry name" value="YbaK/ProRS associated domain"/>
    <property type="match status" value="1"/>
</dbReference>
<dbReference type="CDD" id="cd00002">
    <property type="entry name" value="YbaK_deacylase"/>
    <property type="match status" value="1"/>
</dbReference>
<comment type="similarity">
    <text evidence="1">Belongs to the prolyl-tRNA editing family. YbaK/EbsC subfamily.</text>
</comment>
<dbReference type="PANTHER" id="PTHR30411:SF0">
    <property type="entry name" value="CYS-TRNA(PRO)_CYS-TRNA(CYS) DEACYLASE YBAK"/>
    <property type="match status" value="1"/>
</dbReference>
<dbReference type="GO" id="GO:0002161">
    <property type="term" value="F:aminoacyl-tRNA deacylase activity"/>
    <property type="evidence" value="ECO:0007669"/>
    <property type="project" value="InterPro"/>
</dbReference>
<dbReference type="Pfam" id="PF04073">
    <property type="entry name" value="tRNA_edit"/>
    <property type="match status" value="1"/>
</dbReference>
<dbReference type="InterPro" id="IPR036754">
    <property type="entry name" value="YbaK/aa-tRNA-synt-asso_dom_sf"/>
</dbReference>
<keyword evidence="2" id="KW-0648">Protein biosynthesis</keyword>
<feature type="domain" description="YbaK/aminoacyl-tRNA synthetase-associated" evidence="4">
    <location>
        <begin position="24"/>
        <end position="145"/>
    </location>
</feature>
<evidence type="ECO:0000313" key="5">
    <source>
        <dbReference type="EMBL" id="CUS41699.1"/>
    </source>
</evidence>
<dbReference type="AlphaFoldDB" id="A0A160TFH1"/>
<dbReference type="GO" id="GO:0006412">
    <property type="term" value="P:translation"/>
    <property type="evidence" value="ECO:0007669"/>
    <property type="project" value="UniProtKB-KW"/>
</dbReference>
<sequence length="158" mass="16443">MTPAINAAKKAGIRYDILEYQHDPDAPSYGEEAANVLNLPTAQVFKTLLVSLSGHKSSLAVAVLPVSHQLSLKAIAKALGAKKADMADPKVAERTTGYIVGGISPIGQKKALPTVIDQSATAFTAIYCSAGRRGLEIGLAANDLAALTRGIFAEITAQ</sequence>
<protein>
    <submittedName>
        <fullName evidence="5">Cys-tRNA(Pro) deacylase YbaK</fullName>
    </submittedName>
</protein>
<organism evidence="5">
    <name type="scientific">hydrothermal vent metagenome</name>
    <dbReference type="NCBI Taxonomy" id="652676"/>
    <lineage>
        <taxon>unclassified sequences</taxon>
        <taxon>metagenomes</taxon>
        <taxon>ecological metagenomes</taxon>
    </lineage>
</organism>
<dbReference type="Gene3D" id="3.90.960.10">
    <property type="entry name" value="YbaK/aminoacyl-tRNA synthetase-associated domain"/>
    <property type="match status" value="1"/>
</dbReference>
<proteinExistence type="inferred from homology"/>
<dbReference type="PANTHER" id="PTHR30411">
    <property type="entry name" value="CYTOPLASMIC PROTEIN"/>
    <property type="match status" value="1"/>
</dbReference>
<gene>
    <name evidence="5" type="ORF">MGWOODY_Tha2218</name>
</gene>
<reference evidence="5" key="1">
    <citation type="submission" date="2015-10" db="EMBL/GenBank/DDBJ databases">
        <authorList>
            <person name="Gilbert D.G."/>
        </authorList>
    </citation>
    <scope>NUCLEOTIDE SEQUENCE</scope>
</reference>
<dbReference type="InterPro" id="IPR007214">
    <property type="entry name" value="YbaK/aa-tRNA-synth-assoc-dom"/>
</dbReference>
<dbReference type="PIRSF" id="PIRSF006181">
    <property type="entry name" value="EbsC_YbaK"/>
    <property type="match status" value="1"/>
</dbReference>
<dbReference type="GO" id="GO:0016829">
    <property type="term" value="F:lyase activity"/>
    <property type="evidence" value="ECO:0007669"/>
    <property type="project" value="UniProtKB-KW"/>
</dbReference>
<keyword evidence="3" id="KW-0456">Lyase</keyword>
<name>A0A160TFH1_9ZZZZ</name>
<dbReference type="EMBL" id="CZQC01000050">
    <property type="protein sequence ID" value="CUS41699.1"/>
    <property type="molecule type" value="Genomic_DNA"/>
</dbReference>
<accession>A0A160TFH1</accession>